<organism evidence="2 3">
    <name type="scientific">Amaricoccus macauensis</name>
    <dbReference type="NCBI Taxonomy" id="57001"/>
    <lineage>
        <taxon>Bacteria</taxon>
        <taxon>Pseudomonadati</taxon>
        <taxon>Pseudomonadota</taxon>
        <taxon>Alphaproteobacteria</taxon>
        <taxon>Rhodobacterales</taxon>
        <taxon>Paracoccaceae</taxon>
        <taxon>Amaricoccus</taxon>
    </lineage>
</organism>
<feature type="region of interest" description="Disordered" evidence="1">
    <location>
        <begin position="72"/>
        <end position="118"/>
    </location>
</feature>
<comment type="caution">
    <text evidence="2">The sequence shown here is derived from an EMBL/GenBank/DDBJ whole genome shotgun (WGS) entry which is preliminary data.</text>
</comment>
<reference evidence="2 3" key="1">
    <citation type="submission" date="2020-08" db="EMBL/GenBank/DDBJ databases">
        <title>Genomic Encyclopedia of Type Strains, Phase IV (KMG-IV): sequencing the most valuable type-strain genomes for metagenomic binning, comparative biology and taxonomic classification.</title>
        <authorList>
            <person name="Goeker M."/>
        </authorList>
    </citation>
    <scope>NUCLEOTIDE SEQUENCE [LARGE SCALE GENOMIC DNA]</scope>
    <source>
        <strain evidence="2 3">DSM 101730</strain>
    </source>
</reference>
<evidence type="ECO:0000256" key="1">
    <source>
        <dbReference type="SAM" id="MobiDB-lite"/>
    </source>
</evidence>
<keyword evidence="3" id="KW-1185">Reference proteome</keyword>
<dbReference type="Proteomes" id="UP000549457">
    <property type="component" value="Unassembled WGS sequence"/>
</dbReference>
<dbReference type="AlphaFoldDB" id="A0A840SQ25"/>
<sequence>MDMLVDAPVMRAPLGWNGRTLKQMLEDSERLVAETGRYNGLDYLKLQTEQPILYEKIFSRLRGGLVNARSTALNIPPRRSSRRSVNSPSRSTLPRATRSRFRPGSSFTSTPCRTRSSS</sequence>
<evidence type="ECO:0000313" key="3">
    <source>
        <dbReference type="Proteomes" id="UP000549457"/>
    </source>
</evidence>
<dbReference type="EMBL" id="JACHFM010000003">
    <property type="protein sequence ID" value="MBB5223174.1"/>
    <property type="molecule type" value="Genomic_DNA"/>
</dbReference>
<proteinExistence type="predicted"/>
<protein>
    <submittedName>
        <fullName evidence="2">Uncharacterized protein</fullName>
    </submittedName>
</protein>
<dbReference type="RefSeq" id="WP_246399857.1">
    <property type="nucleotide sequence ID" value="NZ_JACHFM010000003.1"/>
</dbReference>
<gene>
    <name evidence="2" type="ORF">HNP73_003121</name>
</gene>
<name>A0A840SQ25_9RHOB</name>
<feature type="compositionally biased region" description="Polar residues" evidence="1">
    <location>
        <begin position="105"/>
        <end position="118"/>
    </location>
</feature>
<evidence type="ECO:0000313" key="2">
    <source>
        <dbReference type="EMBL" id="MBB5223174.1"/>
    </source>
</evidence>
<accession>A0A840SQ25</accession>